<gene>
    <name evidence="3" type="ORF">MetMK1DRAFT_00006020</name>
</gene>
<dbReference type="Gene3D" id="3.40.720.10">
    <property type="entry name" value="Alkaline Phosphatase, subunit A"/>
    <property type="match status" value="2"/>
</dbReference>
<dbReference type="RefSeq" id="WP_009070510.1">
    <property type="nucleotide sequence ID" value="NZ_JH597761.1"/>
</dbReference>
<protein>
    <submittedName>
        <fullName evidence="3">Phospholipase C</fullName>
    </submittedName>
</protein>
<keyword evidence="2" id="KW-0472">Membrane</keyword>
<dbReference type="GO" id="GO:0042578">
    <property type="term" value="F:phosphoric ester hydrolase activity"/>
    <property type="evidence" value="ECO:0007669"/>
    <property type="project" value="UniProtKB-ARBA"/>
</dbReference>
<keyword evidence="2" id="KW-0812">Transmembrane</keyword>
<dbReference type="InterPro" id="IPR017850">
    <property type="entry name" value="Alkaline_phosphatase_core_sf"/>
</dbReference>
<evidence type="ECO:0000256" key="1">
    <source>
        <dbReference type="ARBA" id="ARBA00022801"/>
    </source>
</evidence>
<dbReference type="InterPro" id="IPR007312">
    <property type="entry name" value="Phosphoesterase"/>
</dbReference>
<dbReference type="Pfam" id="PF04185">
    <property type="entry name" value="Phosphoesterase"/>
    <property type="match status" value="1"/>
</dbReference>
<name>H2C1H9_9CREN</name>
<dbReference type="OrthoDB" id="42569at2157"/>
<accession>H2C1H9</accession>
<dbReference type="PANTHER" id="PTHR31956">
    <property type="entry name" value="NON-SPECIFIC PHOSPHOLIPASE C4-RELATED"/>
    <property type="match status" value="1"/>
</dbReference>
<organism evidence="3 4">
    <name type="scientific">Metallosphaera yellowstonensis MK1</name>
    <dbReference type="NCBI Taxonomy" id="671065"/>
    <lineage>
        <taxon>Archaea</taxon>
        <taxon>Thermoproteota</taxon>
        <taxon>Thermoprotei</taxon>
        <taxon>Sulfolobales</taxon>
        <taxon>Sulfolobaceae</taxon>
        <taxon>Metallosphaera</taxon>
    </lineage>
</organism>
<dbReference type="Proteomes" id="UP000003980">
    <property type="component" value="Unassembled WGS sequence"/>
</dbReference>
<evidence type="ECO:0000313" key="4">
    <source>
        <dbReference type="Proteomes" id="UP000003980"/>
    </source>
</evidence>
<dbReference type="EMBL" id="JH597761">
    <property type="protein sequence ID" value="EHP70100.1"/>
    <property type="molecule type" value="Genomic_DNA"/>
</dbReference>
<keyword evidence="4" id="KW-1185">Reference proteome</keyword>
<dbReference type="STRING" id="671065.MetMK1DRAFT_00006020"/>
<dbReference type="HOGENOM" id="CLU_038122_0_0_2"/>
<dbReference type="eggNOG" id="arCOG05966">
    <property type="taxonomic scope" value="Archaea"/>
</dbReference>
<dbReference type="AlphaFoldDB" id="H2C1H9"/>
<reference evidence="3 4" key="1">
    <citation type="submission" date="2012-01" db="EMBL/GenBank/DDBJ databases">
        <title>Improved High-Quality Draft sequence of Metallosphaera yellowstonensis MK1.</title>
        <authorList>
            <consortium name="US DOE Joint Genome Institute"/>
            <person name="Lucas S."/>
            <person name="Han J."/>
            <person name="Cheng J.-F."/>
            <person name="Goodwin L."/>
            <person name="Pitluck S."/>
            <person name="Peters L."/>
            <person name="Teshima H."/>
            <person name="Detter J.C."/>
            <person name="Han C."/>
            <person name="Tapia R."/>
            <person name="Land M."/>
            <person name="Hauser L."/>
            <person name="Kyrpides N."/>
            <person name="Kozubal M."/>
            <person name="Macur R.E."/>
            <person name="Jay Z."/>
            <person name="Inskeep W."/>
            <person name="Woyke T."/>
        </authorList>
    </citation>
    <scope>NUCLEOTIDE SEQUENCE [LARGE SCALE GENOMIC DNA]</scope>
    <source>
        <strain evidence="3 4">MK1</strain>
    </source>
</reference>
<dbReference type="PANTHER" id="PTHR31956:SF1">
    <property type="entry name" value="NON-SPECIFIC PHOSPHOLIPASE C1"/>
    <property type="match status" value="1"/>
</dbReference>
<evidence type="ECO:0000313" key="3">
    <source>
        <dbReference type="EMBL" id="EHP70100.1"/>
    </source>
</evidence>
<dbReference type="CDD" id="cd16013">
    <property type="entry name" value="AcpA"/>
    <property type="match status" value="1"/>
</dbReference>
<sequence>MEKSRLKPAKVFLVSVLVFFMLISLPIIPTVQSQTQVTKTPIKHVVIILLENHAFDSLFGVYPFGFPEIVDNVTLSVMRPVNYIYNLSLLKTLNQTGGNVTWVNVPVRPDDSQYLHPYYANTTVLTDPHEGYSNYHEDWDWGKMDGFVNGSGSQSLAYISYQQAPLLWDYAEEYVLFDNFFSPTLSVTVPNRIAYITGFPTQVESDAPQFGLIPFNDSVLGQLTEAGVSWNWYEYGYSKDYQLISPTLYLGYNNTTPLPVSLLKGANQYDNHYFDLSTFLEQARNGSLPAVSFVMMTGPMGYDNHVPGLDLHPPYNTTLAMLTLDVIVNSVMLGKDWNSSAIFITFDEGGGYYDPVPPPIVQGYGLANAPTLSKVGMQGYFTLGQRVPLLVISPYAKEGYVDNYTSSGYSILAFIDWNWGLPYLNPIVKEFGYQGILDAFNFSSPRAPLPLTPKNWNYPVPLQYPIHYGYVATINNNYTAYQELYQMMKMGNYSLPSQFTEGNVNVMGESGPGVQGSGYSPTIIYVSLIVGVIVATAVFILRRK</sequence>
<keyword evidence="2" id="KW-1133">Transmembrane helix</keyword>
<keyword evidence="1" id="KW-0378">Hydrolase</keyword>
<proteinExistence type="predicted"/>
<evidence type="ECO:0000256" key="2">
    <source>
        <dbReference type="SAM" id="Phobius"/>
    </source>
</evidence>
<feature type="transmembrane region" description="Helical" evidence="2">
    <location>
        <begin position="522"/>
        <end position="541"/>
    </location>
</feature>